<comment type="caution">
    <text evidence="7">The sequence shown here is derived from an EMBL/GenBank/DDBJ whole genome shotgun (WGS) entry which is preliminary data.</text>
</comment>
<keyword evidence="8" id="KW-1185">Reference proteome</keyword>
<feature type="transmembrane region" description="Helical" evidence="6">
    <location>
        <begin position="103"/>
        <end position="124"/>
    </location>
</feature>
<evidence type="ECO:0000256" key="3">
    <source>
        <dbReference type="ARBA" id="ARBA00022692"/>
    </source>
</evidence>
<keyword evidence="4 6" id="KW-1133">Transmembrane helix</keyword>
<evidence type="ECO:0000313" key="8">
    <source>
        <dbReference type="Proteomes" id="UP000442109"/>
    </source>
</evidence>
<comment type="similarity">
    <text evidence="2">Belongs to the multi antimicrobial extrusion (MATE) (TC 2.A.66.1) family.</text>
</comment>
<protein>
    <submittedName>
        <fullName evidence="7">MATE family efflux transporter</fullName>
    </submittedName>
</protein>
<dbReference type="EMBL" id="WFKQ01000002">
    <property type="protein sequence ID" value="MUG31864.1"/>
    <property type="molecule type" value="Genomic_DNA"/>
</dbReference>
<feature type="transmembrane region" description="Helical" evidence="6">
    <location>
        <begin position="199"/>
        <end position="219"/>
    </location>
</feature>
<dbReference type="AlphaFoldDB" id="A0A844LZ74"/>
<keyword evidence="5 6" id="KW-0472">Membrane</keyword>
<feature type="transmembrane region" description="Helical" evidence="6">
    <location>
        <begin position="176"/>
        <end position="193"/>
    </location>
</feature>
<dbReference type="PANTHER" id="PTHR42893:SF46">
    <property type="entry name" value="PROTEIN DETOXIFICATION 44, CHLOROPLASTIC"/>
    <property type="match status" value="1"/>
</dbReference>
<feature type="transmembrane region" description="Helical" evidence="6">
    <location>
        <begin position="417"/>
        <end position="436"/>
    </location>
</feature>
<feature type="transmembrane region" description="Helical" evidence="6">
    <location>
        <begin position="303"/>
        <end position="325"/>
    </location>
</feature>
<dbReference type="PANTHER" id="PTHR42893">
    <property type="entry name" value="PROTEIN DETOXIFICATION 44, CHLOROPLASTIC-RELATED"/>
    <property type="match status" value="1"/>
</dbReference>
<dbReference type="OrthoDB" id="9789527at2"/>
<feature type="transmembrane region" description="Helical" evidence="6">
    <location>
        <begin position="442"/>
        <end position="465"/>
    </location>
</feature>
<feature type="transmembrane region" description="Helical" evidence="6">
    <location>
        <begin position="272"/>
        <end position="291"/>
    </location>
</feature>
<feature type="transmembrane region" description="Helical" evidence="6">
    <location>
        <begin position="144"/>
        <end position="164"/>
    </location>
</feature>
<gene>
    <name evidence="7" type="ORF">GB996_03555</name>
</gene>
<organism evidence="7 8">
    <name type="scientific">Psychrobacter sanguinis</name>
    <dbReference type="NCBI Taxonomy" id="861445"/>
    <lineage>
        <taxon>Bacteria</taxon>
        <taxon>Pseudomonadati</taxon>
        <taxon>Pseudomonadota</taxon>
        <taxon>Gammaproteobacteria</taxon>
        <taxon>Moraxellales</taxon>
        <taxon>Moraxellaceae</taxon>
        <taxon>Psychrobacter</taxon>
    </lineage>
</organism>
<evidence type="ECO:0000256" key="5">
    <source>
        <dbReference type="ARBA" id="ARBA00023136"/>
    </source>
</evidence>
<name>A0A844LZ74_9GAMM</name>
<dbReference type="Pfam" id="PF01554">
    <property type="entry name" value="MatE"/>
    <property type="match status" value="2"/>
</dbReference>
<sequence length="476" mass="51527">MTQDSAAPLNLSYRHIIAIAAPVLIANLAMPLQGAIDVGVVGHFPSSYNLAGLGIASQLWLLILVSFNFLQYASSGLAAQALGRQASGLATPNELADILYRSLGLALILAALLWVCRPYILSLGLDLLGAQPNSSAAAHTYLSVRYYGLVFELMNYAFIGWFAGQGRTNQMMMVQLLISIINIVLTLSFVYLFDMGLEGVALGTVIGYASGCVTALILAKKSLASISLASISTAASPHKALVSPSPQHLMLRLKQIYAADKMLSLFSLNKDIFIRTILLTLSFAWITRLSAQQGDLVMATNALLLQILSISAFALDGVAVAAESLSGQAAARKGRDQFITALKRTGVITFLLALSLSIIWAFVLPYFLSLMTDLPAVYDLAIEYRYVATLLPLMGAGAYWLDGIMFGLTAGSKIRQVAIIVSAIFFPLTYIVYALYGSEHAMLVIWFGVYWLLASRFVVAAIVLWRNQDVLIYNKN</sequence>
<evidence type="ECO:0000256" key="1">
    <source>
        <dbReference type="ARBA" id="ARBA00004141"/>
    </source>
</evidence>
<dbReference type="RefSeq" id="WP_155586868.1">
    <property type="nucleotide sequence ID" value="NZ_WFKQ01000002.1"/>
</dbReference>
<evidence type="ECO:0000256" key="2">
    <source>
        <dbReference type="ARBA" id="ARBA00010199"/>
    </source>
</evidence>
<dbReference type="NCBIfam" id="TIGR00797">
    <property type="entry name" value="matE"/>
    <property type="match status" value="1"/>
</dbReference>
<comment type="subcellular location">
    <subcellularLocation>
        <location evidence="1">Membrane</location>
        <topology evidence="1">Multi-pass membrane protein</topology>
    </subcellularLocation>
</comment>
<keyword evidence="3 6" id="KW-0812">Transmembrane</keyword>
<feature type="transmembrane region" description="Helical" evidence="6">
    <location>
        <begin position="50"/>
        <end position="70"/>
    </location>
</feature>
<feature type="transmembrane region" description="Helical" evidence="6">
    <location>
        <begin position="346"/>
        <end position="368"/>
    </location>
</feature>
<proteinExistence type="inferred from homology"/>
<dbReference type="Proteomes" id="UP000442109">
    <property type="component" value="Unassembled WGS sequence"/>
</dbReference>
<dbReference type="GO" id="GO:0015297">
    <property type="term" value="F:antiporter activity"/>
    <property type="evidence" value="ECO:0007669"/>
    <property type="project" value="InterPro"/>
</dbReference>
<feature type="transmembrane region" description="Helical" evidence="6">
    <location>
        <begin position="388"/>
        <end position="410"/>
    </location>
</feature>
<reference evidence="7 8" key="1">
    <citation type="journal article" date="2019" name="PLoS ONE">
        <title>Pup mortality in New Zealand sea lions (Phocarctos hookeri) at Enderby Island, Auckland Islands, 2013-18.</title>
        <authorList>
            <person name="Michael S.A."/>
            <person name="Hayman D.T.S."/>
            <person name="Gray R."/>
            <person name="Zhang J."/>
            <person name="Rogers L."/>
            <person name="Roe W.D."/>
        </authorList>
    </citation>
    <scope>NUCLEOTIDE SEQUENCE [LARGE SCALE GENOMIC DNA]</scope>
    <source>
        <strain evidence="7 8">SM868</strain>
    </source>
</reference>
<dbReference type="InterPro" id="IPR002528">
    <property type="entry name" value="MATE_fam"/>
</dbReference>
<evidence type="ECO:0000313" key="7">
    <source>
        <dbReference type="EMBL" id="MUG31864.1"/>
    </source>
</evidence>
<evidence type="ECO:0000256" key="6">
    <source>
        <dbReference type="SAM" id="Phobius"/>
    </source>
</evidence>
<evidence type="ECO:0000256" key="4">
    <source>
        <dbReference type="ARBA" id="ARBA00022989"/>
    </source>
</evidence>
<accession>A0A844LZ74</accession>
<dbReference type="GO" id="GO:0005886">
    <property type="term" value="C:plasma membrane"/>
    <property type="evidence" value="ECO:0007669"/>
    <property type="project" value="TreeGrafter"/>
</dbReference>
<dbReference type="GO" id="GO:0042910">
    <property type="term" value="F:xenobiotic transmembrane transporter activity"/>
    <property type="evidence" value="ECO:0007669"/>
    <property type="project" value="InterPro"/>
</dbReference>
<feature type="transmembrane region" description="Helical" evidence="6">
    <location>
        <begin position="12"/>
        <end position="30"/>
    </location>
</feature>
<dbReference type="CDD" id="cd13136">
    <property type="entry name" value="MATE_DinF_like"/>
    <property type="match status" value="1"/>
</dbReference>
<dbReference type="InterPro" id="IPR044644">
    <property type="entry name" value="DinF-like"/>
</dbReference>